<dbReference type="AlphaFoldDB" id="A0A4S3B2Y2"/>
<evidence type="ECO:0000313" key="4">
    <source>
        <dbReference type="Proteomes" id="UP000310506"/>
    </source>
</evidence>
<protein>
    <recommendedName>
        <fullName evidence="2">Regulatory protein YycH-like domain-containing protein</fullName>
    </recommendedName>
</protein>
<sequence>MDFRRVEGIFLVVFLFLNIFLFYIYQEGKVESETAVSGTISDRIEQRLVADEIDYPEKLSIDKQEGYYLSASEVELKPLATKDLNNQEWYIENNRLYSKVFSSIQSSDAESFDGAKAFVKHEGNVIEGNKYYLNKNRSKMNKEYYFSQKWENIPFLDETSALVLKAKKNQLNQVVFDSYEQTMLADDVEPLREKQLLISEREAIISLYTNNRLQPKSDIKWIELGYSRMFTVRGRSVFIPTWFVDVSVNKNNSQVERVNAFTGGILSSNVSEVKN</sequence>
<dbReference type="Pfam" id="PF09648">
    <property type="entry name" value="YycI"/>
    <property type="match status" value="1"/>
</dbReference>
<name>A0A4S3B2Y2_9ENTE</name>
<dbReference type="InterPro" id="IPR018604">
    <property type="entry name" value="YycI-like"/>
</dbReference>
<gene>
    <name evidence="3" type="ORF">ESZ54_07355</name>
</gene>
<feature type="domain" description="Regulatory protein YycH-like" evidence="2">
    <location>
        <begin position="41"/>
        <end position="261"/>
    </location>
</feature>
<comment type="caution">
    <text evidence="3">The sequence shown here is derived from an EMBL/GenBank/DDBJ whole genome shotgun (WGS) entry which is preliminary data.</text>
</comment>
<keyword evidence="1" id="KW-1133">Transmembrane helix</keyword>
<reference evidence="3 4" key="1">
    <citation type="submission" date="2019-01" db="EMBL/GenBank/DDBJ databases">
        <title>Vagococcus silagei sp. nov. isolated from brewer's grain.</title>
        <authorList>
            <person name="Guu J.-R."/>
        </authorList>
    </citation>
    <scope>NUCLEOTIDE SEQUENCE [LARGE SCALE GENOMIC DNA]</scope>
    <source>
        <strain evidence="3 4">2B-2</strain>
    </source>
</reference>
<organism evidence="3 4">
    <name type="scientific">Vagococcus silagei</name>
    <dbReference type="NCBI Taxonomy" id="2508885"/>
    <lineage>
        <taxon>Bacteria</taxon>
        <taxon>Bacillati</taxon>
        <taxon>Bacillota</taxon>
        <taxon>Bacilli</taxon>
        <taxon>Lactobacillales</taxon>
        <taxon>Enterococcaceae</taxon>
        <taxon>Vagococcus</taxon>
    </lineage>
</organism>
<keyword evidence="4" id="KW-1185">Reference proteome</keyword>
<dbReference type="RefSeq" id="WP_136137026.1">
    <property type="nucleotide sequence ID" value="NZ_SDGV01000017.1"/>
</dbReference>
<dbReference type="GO" id="GO:0016020">
    <property type="term" value="C:membrane"/>
    <property type="evidence" value="ECO:0007669"/>
    <property type="project" value="InterPro"/>
</dbReference>
<keyword evidence="1" id="KW-0812">Transmembrane</keyword>
<feature type="transmembrane region" description="Helical" evidence="1">
    <location>
        <begin position="7"/>
        <end position="25"/>
    </location>
</feature>
<proteinExistence type="predicted"/>
<dbReference type="OrthoDB" id="2135943at2"/>
<dbReference type="Proteomes" id="UP000310506">
    <property type="component" value="Unassembled WGS sequence"/>
</dbReference>
<dbReference type="EMBL" id="SDGV01000017">
    <property type="protein sequence ID" value="THB60778.1"/>
    <property type="molecule type" value="Genomic_DNA"/>
</dbReference>
<evidence type="ECO:0000256" key="1">
    <source>
        <dbReference type="SAM" id="Phobius"/>
    </source>
</evidence>
<evidence type="ECO:0000259" key="2">
    <source>
        <dbReference type="Pfam" id="PF09648"/>
    </source>
</evidence>
<dbReference type="Gene3D" id="2.40.128.690">
    <property type="entry name" value="YycH protein, domain 3-like"/>
    <property type="match status" value="1"/>
</dbReference>
<accession>A0A4S3B2Y2</accession>
<keyword evidence="1" id="KW-0472">Membrane</keyword>
<evidence type="ECO:0000313" key="3">
    <source>
        <dbReference type="EMBL" id="THB60778.1"/>
    </source>
</evidence>